<dbReference type="AlphaFoldDB" id="A0A9P4TXU2"/>
<dbReference type="EMBL" id="MU007042">
    <property type="protein sequence ID" value="KAF2429965.1"/>
    <property type="molecule type" value="Genomic_DNA"/>
</dbReference>
<comment type="caution">
    <text evidence="1">The sequence shown here is derived from an EMBL/GenBank/DDBJ whole genome shotgun (WGS) entry which is preliminary data.</text>
</comment>
<protein>
    <submittedName>
        <fullName evidence="1">Uncharacterized protein</fullName>
    </submittedName>
</protein>
<dbReference type="InterPro" id="IPR013785">
    <property type="entry name" value="Aldolase_TIM"/>
</dbReference>
<dbReference type="Gene3D" id="3.20.20.70">
    <property type="entry name" value="Aldolase class I"/>
    <property type="match status" value="1"/>
</dbReference>
<organism evidence="1 2">
    <name type="scientific">Tothia fuscella</name>
    <dbReference type="NCBI Taxonomy" id="1048955"/>
    <lineage>
        <taxon>Eukaryota</taxon>
        <taxon>Fungi</taxon>
        <taxon>Dikarya</taxon>
        <taxon>Ascomycota</taxon>
        <taxon>Pezizomycotina</taxon>
        <taxon>Dothideomycetes</taxon>
        <taxon>Pleosporomycetidae</taxon>
        <taxon>Venturiales</taxon>
        <taxon>Cylindrosympodiaceae</taxon>
        <taxon>Tothia</taxon>
    </lineage>
</organism>
<gene>
    <name evidence="1" type="ORF">EJ08DRAFT_256936</name>
</gene>
<dbReference type="SUPFAM" id="SSF51395">
    <property type="entry name" value="FMN-linked oxidoreductases"/>
    <property type="match status" value="1"/>
</dbReference>
<proteinExistence type="predicted"/>
<evidence type="ECO:0000313" key="2">
    <source>
        <dbReference type="Proteomes" id="UP000800235"/>
    </source>
</evidence>
<dbReference type="Proteomes" id="UP000800235">
    <property type="component" value="Unassembled WGS sequence"/>
</dbReference>
<reference evidence="1" key="1">
    <citation type="journal article" date="2020" name="Stud. Mycol.">
        <title>101 Dothideomycetes genomes: a test case for predicting lifestyles and emergence of pathogens.</title>
        <authorList>
            <person name="Haridas S."/>
            <person name="Albert R."/>
            <person name="Binder M."/>
            <person name="Bloem J."/>
            <person name="Labutti K."/>
            <person name="Salamov A."/>
            <person name="Andreopoulos B."/>
            <person name="Baker S."/>
            <person name="Barry K."/>
            <person name="Bills G."/>
            <person name="Bluhm B."/>
            <person name="Cannon C."/>
            <person name="Castanera R."/>
            <person name="Culley D."/>
            <person name="Daum C."/>
            <person name="Ezra D."/>
            <person name="Gonzalez J."/>
            <person name="Henrissat B."/>
            <person name="Kuo A."/>
            <person name="Liang C."/>
            <person name="Lipzen A."/>
            <person name="Lutzoni F."/>
            <person name="Magnuson J."/>
            <person name="Mondo S."/>
            <person name="Nolan M."/>
            <person name="Ohm R."/>
            <person name="Pangilinan J."/>
            <person name="Park H.-J."/>
            <person name="Ramirez L."/>
            <person name="Alfaro M."/>
            <person name="Sun H."/>
            <person name="Tritt A."/>
            <person name="Yoshinaga Y."/>
            <person name="Zwiers L.-H."/>
            <person name="Turgeon B."/>
            <person name="Goodwin S."/>
            <person name="Spatafora J."/>
            <person name="Crous P."/>
            <person name="Grigoriev I."/>
        </authorList>
    </citation>
    <scope>NUCLEOTIDE SEQUENCE</scope>
    <source>
        <strain evidence="1">CBS 130266</strain>
    </source>
</reference>
<sequence>MSVTKCTNYSVGPYVSCADALLPPVYRIFPNVSTAANKNHIFLHVEHTTRTVSPPEKTIAHPASQPTYPLTNRVSLDSFGPTIFRDTPFFNAGGWNAANCQVGLGNDRYDALIFGRRVICSPGLPSRLKEGLPPRMYERDRFYGQFLDRERGYTELIILLGLRRRLIKMGKPSL</sequence>
<evidence type="ECO:0000313" key="1">
    <source>
        <dbReference type="EMBL" id="KAF2429965.1"/>
    </source>
</evidence>
<keyword evidence="2" id="KW-1185">Reference proteome</keyword>
<name>A0A9P4TXU2_9PEZI</name>
<accession>A0A9P4TXU2</accession>